<keyword evidence="1" id="KW-0863">Zinc-finger</keyword>
<feature type="region of interest" description="Disordered" evidence="2">
    <location>
        <begin position="379"/>
        <end position="655"/>
    </location>
</feature>
<sequence>MQQPALSEKAGQILLRLYAQAGDLQDVGALSINHADQAILTAERSRQNSQGRESMQSFLIWQRPVRLAPGKAIGAMGEDSVDVSEEAQRELAAPVLNDEFCKQGSLSTLQPPAYGTISGNPVYNIPANAPVKKGPGQSTTNIESLAIPDVQKAPEGQIALPEAKGPQIDRAIDKPGLTASSLVKSRRPSKDDLQSAMANNVHELPGPPSSRQDKQEAAADTCLESKRAPAEMPWDQKLSRDLALSKIQDLLQLKPPAPDDGVKMRAAAKIEASMVQQAACIASPVPEVRRPSKVMQPLKMRSGPSAGQEPLQQQAGSQDPSVAATPTQSPPEGRTLHPRPAPIPRSNGRGRICGYYNSKQGCRNGERCRFEHVRQDFSHWEPNSPSHRPTSPDDPATGRLRPDARPDPKSGAQADRSEHATGRQFSRWNRLEQQVHPSRALQPSRDDPSRAAHSFREEVLLPESRNHTSTHRPEVIEPPMRGLHPVRDEAMPGRADGVPEGSSARDRDHAVEGHKIRHASSPFRARGSRSGSKHKKRSKESRSRPSDGEANGDDSLEEGCTKDAQPGSHEDRHARKRNSQDQNGQGHSKRHRASSRSRHDSAEKPADRGRHREHRSSHSRHARSDQQSYSQEEHVAAQTSAGGLQMASAPPANAI</sequence>
<keyword evidence="1" id="KW-0862">Zinc</keyword>
<name>A0AAW1RM12_9CHLO</name>
<accession>A0AAW1RM12</accession>
<evidence type="ECO:0000259" key="3">
    <source>
        <dbReference type="PROSITE" id="PS50103"/>
    </source>
</evidence>
<evidence type="ECO:0000256" key="2">
    <source>
        <dbReference type="SAM" id="MobiDB-lite"/>
    </source>
</evidence>
<comment type="caution">
    <text evidence="4">The sequence shown here is derived from an EMBL/GenBank/DDBJ whole genome shotgun (WGS) entry which is preliminary data.</text>
</comment>
<keyword evidence="5" id="KW-1185">Reference proteome</keyword>
<feature type="compositionally biased region" description="Polar residues" evidence="2">
    <location>
        <begin position="423"/>
        <end position="436"/>
    </location>
</feature>
<keyword evidence="1" id="KW-0479">Metal-binding</keyword>
<feature type="compositionally biased region" description="Basic residues" evidence="2">
    <location>
        <begin position="587"/>
        <end position="596"/>
    </location>
</feature>
<proteinExistence type="predicted"/>
<reference evidence="4 5" key="1">
    <citation type="journal article" date="2024" name="Nat. Commun.">
        <title>Phylogenomics reveals the evolutionary origins of lichenization in chlorophyte algae.</title>
        <authorList>
            <person name="Puginier C."/>
            <person name="Libourel C."/>
            <person name="Otte J."/>
            <person name="Skaloud P."/>
            <person name="Haon M."/>
            <person name="Grisel S."/>
            <person name="Petersen M."/>
            <person name="Berrin J.G."/>
            <person name="Delaux P.M."/>
            <person name="Dal Grande F."/>
            <person name="Keller J."/>
        </authorList>
    </citation>
    <scope>NUCLEOTIDE SEQUENCE [LARGE SCALE GENOMIC DNA]</scope>
    <source>
        <strain evidence="4 5">SAG 2145</strain>
    </source>
</reference>
<feature type="zinc finger region" description="C3H1-type" evidence="1">
    <location>
        <begin position="347"/>
        <end position="375"/>
    </location>
</feature>
<feature type="compositionally biased region" description="Basic and acidic residues" evidence="2">
    <location>
        <begin position="597"/>
        <end position="610"/>
    </location>
</feature>
<feature type="compositionally biased region" description="Basic and acidic residues" evidence="2">
    <location>
        <begin position="211"/>
        <end position="229"/>
    </location>
</feature>
<feature type="compositionally biased region" description="Basic residues" evidence="2">
    <location>
        <begin position="611"/>
        <end position="621"/>
    </location>
</feature>
<gene>
    <name evidence="4" type="ORF">WJX74_009191</name>
</gene>
<evidence type="ECO:0000313" key="4">
    <source>
        <dbReference type="EMBL" id="KAK9834747.1"/>
    </source>
</evidence>
<dbReference type="PROSITE" id="PS50103">
    <property type="entry name" value="ZF_C3H1"/>
    <property type="match status" value="1"/>
</dbReference>
<feature type="region of interest" description="Disordered" evidence="2">
    <location>
        <begin position="298"/>
        <end position="352"/>
    </location>
</feature>
<feature type="region of interest" description="Disordered" evidence="2">
    <location>
        <begin position="166"/>
        <end position="234"/>
    </location>
</feature>
<dbReference type="EMBL" id="JALJOS010000009">
    <property type="protein sequence ID" value="KAK9834747.1"/>
    <property type="molecule type" value="Genomic_DNA"/>
</dbReference>
<dbReference type="InterPro" id="IPR000571">
    <property type="entry name" value="Znf_CCCH"/>
</dbReference>
<protein>
    <recommendedName>
        <fullName evidence="3">C3H1-type domain-containing protein</fullName>
    </recommendedName>
</protein>
<dbReference type="GO" id="GO:0008270">
    <property type="term" value="F:zinc ion binding"/>
    <property type="evidence" value="ECO:0007669"/>
    <property type="project" value="UniProtKB-KW"/>
</dbReference>
<feature type="compositionally biased region" description="Polar residues" evidence="2">
    <location>
        <begin position="310"/>
        <end position="327"/>
    </location>
</feature>
<evidence type="ECO:0000256" key="1">
    <source>
        <dbReference type="PROSITE-ProRule" id="PRU00723"/>
    </source>
</evidence>
<evidence type="ECO:0000313" key="5">
    <source>
        <dbReference type="Proteomes" id="UP001438707"/>
    </source>
</evidence>
<feature type="domain" description="C3H1-type" evidence="3">
    <location>
        <begin position="347"/>
        <end position="375"/>
    </location>
</feature>
<dbReference type="AlphaFoldDB" id="A0AAW1RM12"/>
<feature type="compositionally biased region" description="Basic and acidic residues" evidence="2">
    <location>
        <begin position="444"/>
        <end position="459"/>
    </location>
</feature>
<feature type="compositionally biased region" description="Basic and acidic residues" evidence="2">
    <location>
        <begin position="503"/>
        <end position="514"/>
    </location>
</feature>
<dbReference type="Proteomes" id="UP001438707">
    <property type="component" value="Unassembled WGS sequence"/>
</dbReference>
<organism evidence="4 5">
    <name type="scientific">Apatococcus lobatus</name>
    <dbReference type="NCBI Taxonomy" id="904363"/>
    <lineage>
        <taxon>Eukaryota</taxon>
        <taxon>Viridiplantae</taxon>
        <taxon>Chlorophyta</taxon>
        <taxon>core chlorophytes</taxon>
        <taxon>Trebouxiophyceae</taxon>
        <taxon>Chlorellales</taxon>
        <taxon>Chlorellaceae</taxon>
        <taxon>Apatococcus</taxon>
    </lineage>
</organism>